<dbReference type="eggNOG" id="ENOG502SZ3J">
    <property type="taxonomic scope" value="Eukaryota"/>
</dbReference>
<comment type="caution">
    <text evidence="1">The sequence shown here is derived from an EMBL/GenBank/DDBJ whole genome shotgun (WGS) entry which is preliminary data.</text>
</comment>
<dbReference type="AlphaFoldDB" id="K0S1V2"/>
<dbReference type="OrthoDB" id="43589at2759"/>
<dbReference type="EMBL" id="AGNL01024319">
    <property type="protein sequence ID" value="EJK58744.1"/>
    <property type="molecule type" value="Genomic_DNA"/>
</dbReference>
<organism evidence="1 2">
    <name type="scientific">Thalassiosira oceanica</name>
    <name type="common">Marine diatom</name>
    <dbReference type="NCBI Taxonomy" id="159749"/>
    <lineage>
        <taxon>Eukaryota</taxon>
        <taxon>Sar</taxon>
        <taxon>Stramenopiles</taxon>
        <taxon>Ochrophyta</taxon>
        <taxon>Bacillariophyta</taxon>
        <taxon>Coscinodiscophyceae</taxon>
        <taxon>Thalassiosirophycidae</taxon>
        <taxon>Thalassiosirales</taxon>
        <taxon>Thalassiosiraceae</taxon>
        <taxon>Thalassiosira</taxon>
    </lineage>
</organism>
<protein>
    <submittedName>
        <fullName evidence="1">Uncharacterized protein</fullName>
    </submittedName>
</protein>
<evidence type="ECO:0000313" key="1">
    <source>
        <dbReference type="EMBL" id="EJK58744.1"/>
    </source>
</evidence>
<accession>K0S1V2</accession>
<reference evidence="1 2" key="1">
    <citation type="journal article" date="2012" name="Genome Biol.">
        <title>Genome and low-iron response of an oceanic diatom adapted to chronic iron limitation.</title>
        <authorList>
            <person name="Lommer M."/>
            <person name="Specht M."/>
            <person name="Roy A.S."/>
            <person name="Kraemer L."/>
            <person name="Andreson R."/>
            <person name="Gutowska M.A."/>
            <person name="Wolf J."/>
            <person name="Bergner S.V."/>
            <person name="Schilhabel M.B."/>
            <person name="Klostermeier U.C."/>
            <person name="Beiko R.G."/>
            <person name="Rosenstiel P."/>
            <person name="Hippler M."/>
            <person name="Laroche J."/>
        </authorList>
    </citation>
    <scope>NUCLEOTIDE SEQUENCE [LARGE SCALE GENOMIC DNA]</scope>
    <source>
        <strain evidence="1 2">CCMP1005</strain>
    </source>
</reference>
<gene>
    <name evidence="1" type="ORF">THAOC_21106</name>
</gene>
<name>K0S1V2_THAOC</name>
<evidence type="ECO:0000313" key="2">
    <source>
        <dbReference type="Proteomes" id="UP000266841"/>
    </source>
</evidence>
<sequence length="103" mass="11514">MKSRLALESLVECGHTGKALLKSEDEADKRTMSDEEFDSWFEQETGHNQPFAFDLDPEVMREVATMHTDMEGSHGLDRDGAACGIWLAWSPAPSRVARKGRTC</sequence>
<proteinExistence type="predicted"/>
<dbReference type="Proteomes" id="UP000266841">
    <property type="component" value="Unassembled WGS sequence"/>
</dbReference>
<keyword evidence="2" id="KW-1185">Reference proteome</keyword>